<dbReference type="InterPro" id="IPR029045">
    <property type="entry name" value="ClpP/crotonase-like_dom_sf"/>
</dbReference>
<protein>
    <submittedName>
        <fullName evidence="2">Hydrogenase maturation factor HoxX</fullName>
    </submittedName>
</protein>
<dbReference type="EMBL" id="FUKI01000142">
    <property type="protein sequence ID" value="SJM95150.1"/>
    <property type="molecule type" value="Genomic_DNA"/>
</dbReference>
<evidence type="ECO:0000313" key="3">
    <source>
        <dbReference type="Proteomes" id="UP000195667"/>
    </source>
</evidence>
<feature type="domain" description="Formyl transferase C-terminal" evidence="1">
    <location>
        <begin position="175"/>
        <end position="257"/>
    </location>
</feature>
<dbReference type="Pfam" id="PF02911">
    <property type="entry name" value="Formyl_trans_C"/>
    <property type="match status" value="1"/>
</dbReference>
<dbReference type="InterPro" id="IPR047180">
    <property type="entry name" value="HoxX-like"/>
</dbReference>
<gene>
    <name evidence="2" type="primary">hoxX</name>
    <name evidence="2" type="ORF">CRENPOLYSF1_640043</name>
</gene>
<dbReference type="GO" id="GO:0003824">
    <property type="term" value="F:catalytic activity"/>
    <property type="evidence" value="ECO:0007669"/>
    <property type="project" value="InterPro"/>
</dbReference>
<reference evidence="3" key="1">
    <citation type="submission" date="2017-02" db="EMBL/GenBank/DDBJ databases">
        <authorList>
            <person name="Daims H."/>
        </authorList>
    </citation>
    <scope>NUCLEOTIDE SEQUENCE [LARGE SCALE GENOMIC DNA]</scope>
</reference>
<dbReference type="InterPro" id="IPR011034">
    <property type="entry name" value="Formyl_transferase-like_C_sf"/>
</dbReference>
<dbReference type="CDD" id="cd06558">
    <property type="entry name" value="crotonase-like"/>
    <property type="match status" value="1"/>
</dbReference>
<keyword evidence="3" id="KW-1185">Reference proteome</keyword>
<dbReference type="InterPro" id="IPR001753">
    <property type="entry name" value="Enoyl-CoA_hydra/iso"/>
</dbReference>
<evidence type="ECO:0000313" key="2">
    <source>
        <dbReference type="EMBL" id="SJM95150.1"/>
    </source>
</evidence>
<dbReference type="RefSeq" id="WP_087144663.1">
    <property type="nucleotide sequence ID" value="NZ_FUKI01000142.1"/>
</dbReference>
<dbReference type="SUPFAM" id="SSF53328">
    <property type="entry name" value="Formyltransferase"/>
    <property type="match status" value="1"/>
</dbReference>
<dbReference type="PANTHER" id="PTHR43388:SF1">
    <property type="entry name" value="HYDROGENASE MATURATION FACTOR HOXX"/>
    <property type="match status" value="1"/>
</dbReference>
<dbReference type="CDD" id="cd08701">
    <property type="entry name" value="FMT_C_HypX"/>
    <property type="match status" value="1"/>
</dbReference>
<dbReference type="PANTHER" id="PTHR43388">
    <property type="entry name" value="HYDROGENASE MATURATION FACTOR HOXX"/>
    <property type="match status" value="1"/>
</dbReference>
<keyword evidence="2" id="KW-0371">Homeobox</keyword>
<accession>A0A1R4HH02</accession>
<sequence length="560" mass="63330">MKILILSSTYDSLTQRLHVELTARTHAVIFDIASNDLQTVDIVNLHQPELVICPSVETNLCQSIWQHYRCITLKITTASDTGSSCLDWAIQDQEASCYVTALQITSETNASSLWASTTVNIRPTSKSSLYQLEIQDAALKVILETIERTQNASFIPDTLLTGNATIKDRIRPFMRQADRQIDWEQDSTASILNKIRAADGYPGVADNIRGIDYFIYGASEEDSLRGSPKALIAKRFGAVCRATVDGAIWISHIELKNDEIERKHFKLPATLVFGKKIKDLPDMPVSIYNTSKHTFREIWYEEHNQIGYLHFDFYDGAMSTEQCLRLRDAVLDVLDHPTRILVLLGGAAFWSSGIDLRVIEASRAPDEESWHNINALNDLILTIITATQKITIAAVHGHASAGGVALAAACDKICVRQGALLNLNYKSMGLFGSEYSTYTLPKRIGYDKTIELIENCRSLGVQEAKHIGLIDGTIPDCFDAFEKKIKIMAETLARHQNYEKIVKSKIQRRNQDEFLKPLQYYREEELQRMKEEFFEPDALYHLIRKQLVYSKPIFSKDTQD</sequence>
<dbReference type="Proteomes" id="UP000195667">
    <property type="component" value="Unassembled WGS sequence"/>
</dbReference>
<dbReference type="AlphaFoldDB" id="A0A1R4HH02"/>
<dbReference type="InterPro" id="IPR005793">
    <property type="entry name" value="Formyl_trans_C"/>
</dbReference>
<proteinExistence type="predicted"/>
<dbReference type="InterPro" id="IPR036477">
    <property type="entry name" value="Formyl_transf_N_sf"/>
</dbReference>
<dbReference type="Gene3D" id="3.90.226.10">
    <property type="entry name" value="2-enoyl-CoA Hydratase, Chain A, domain 1"/>
    <property type="match status" value="1"/>
</dbReference>
<dbReference type="OrthoDB" id="580992at2"/>
<dbReference type="GO" id="GO:0003677">
    <property type="term" value="F:DNA binding"/>
    <property type="evidence" value="ECO:0007669"/>
    <property type="project" value="UniProtKB-KW"/>
</dbReference>
<dbReference type="Pfam" id="PF00378">
    <property type="entry name" value="ECH_1"/>
    <property type="match status" value="1"/>
</dbReference>
<dbReference type="SUPFAM" id="SSF52096">
    <property type="entry name" value="ClpP/crotonase"/>
    <property type="match status" value="1"/>
</dbReference>
<dbReference type="SUPFAM" id="SSF50486">
    <property type="entry name" value="FMT C-terminal domain-like"/>
    <property type="match status" value="1"/>
</dbReference>
<name>A0A1R4HH02_9GAMM</name>
<evidence type="ECO:0000259" key="1">
    <source>
        <dbReference type="Pfam" id="PF02911"/>
    </source>
</evidence>
<dbReference type="Gene3D" id="3.40.50.12230">
    <property type="match status" value="1"/>
</dbReference>
<organism evidence="2 3">
    <name type="scientific">Crenothrix polyspora</name>
    <dbReference type="NCBI Taxonomy" id="360316"/>
    <lineage>
        <taxon>Bacteria</taxon>
        <taxon>Pseudomonadati</taxon>
        <taxon>Pseudomonadota</taxon>
        <taxon>Gammaproteobacteria</taxon>
        <taxon>Methylococcales</taxon>
        <taxon>Crenotrichaceae</taxon>
        <taxon>Crenothrix</taxon>
    </lineage>
</organism>